<keyword evidence="7 10" id="KW-1133">Transmembrane helix</keyword>
<dbReference type="InterPro" id="IPR058781">
    <property type="entry name" value="HH_AprE-like"/>
</dbReference>
<evidence type="ECO:0000259" key="11">
    <source>
        <dbReference type="Pfam" id="PF25994"/>
    </source>
</evidence>
<keyword evidence="5" id="KW-0997">Cell inner membrane</keyword>
<keyword evidence="14" id="KW-1185">Reference proteome</keyword>
<keyword evidence="4" id="KW-1003">Cell membrane</keyword>
<dbReference type="RefSeq" id="WP_092234307.1">
    <property type="nucleotide sequence ID" value="NZ_FNLL01000006.1"/>
</dbReference>
<feature type="domain" description="AprE-like beta-barrel" evidence="12">
    <location>
        <begin position="315"/>
        <end position="402"/>
    </location>
</feature>
<comment type="similarity">
    <text evidence="2">Belongs to the membrane fusion protein (MFP) (TC 8.A.1) family.</text>
</comment>
<protein>
    <submittedName>
        <fullName evidence="13">Membrane fusion protein, adhesin transport system</fullName>
    </submittedName>
</protein>
<evidence type="ECO:0000256" key="2">
    <source>
        <dbReference type="ARBA" id="ARBA00009477"/>
    </source>
</evidence>
<proteinExistence type="inferred from homology"/>
<keyword evidence="9" id="KW-0175">Coiled coil</keyword>
<evidence type="ECO:0000256" key="5">
    <source>
        <dbReference type="ARBA" id="ARBA00022519"/>
    </source>
</evidence>
<dbReference type="PANTHER" id="PTHR30386:SF26">
    <property type="entry name" value="TRANSPORT PROTEIN COMB"/>
    <property type="match status" value="1"/>
</dbReference>
<sequence length="427" mass="48866">MSFSKAQNPSRVTHAFFVLIALMCISFVYWAYHGELDIVSVADGQVVPTGKIKHIQHLEGGIIRKINISEGDEVIKGQPLIELEQIMSGASLDEMLMRMDALTVDIIRYTALINDLENMIFPNGYEKKHPRLVQDARRLFVAHKNSVQSKVDKLTNIVEQKKQRIKTIASDLENKRQRLPLLEEQLSLSEELLKDNLTTRYKHIEIMRKTKEIEGSIKNDMSALIEANHALAETRANLKEVAYVFKEKTIEKLKQAQQEHNEFSVRLKKFEDSLKRTVIRSPINGVIKKLYLVTKGGVIKPGDTIADIVPSEERLIIEAHLSISDIGYVQKDQSAWLQLPTADARKYNKLPGKIVNISPDTFTSENGRTFYNVLIESEKNYFQSGDQKYKLYPGMVLLAYIHISKRTVLDYIVDPFMNTLSFSMQER</sequence>
<feature type="coiled-coil region" evidence="9">
    <location>
        <begin position="246"/>
        <end position="273"/>
    </location>
</feature>
<reference evidence="14" key="1">
    <citation type="submission" date="2016-10" db="EMBL/GenBank/DDBJ databases">
        <authorList>
            <person name="Varghese N."/>
            <person name="Submissions S."/>
        </authorList>
    </citation>
    <scope>NUCLEOTIDE SEQUENCE [LARGE SCALE GENOMIC DNA]</scope>
    <source>
        <strain evidence="14">DSM 3384</strain>
    </source>
</reference>
<accession>A0A1H2HEK1</accession>
<evidence type="ECO:0000313" key="14">
    <source>
        <dbReference type="Proteomes" id="UP000199608"/>
    </source>
</evidence>
<evidence type="ECO:0000313" key="13">
    <source>
        <dbReference type="EMBL" id="SDU30264.1"/>
    </source>
</evidence>
<feature type="coiled-coil region" evidence="9">
    <location>
        <begin position="144"/>
        <end position="192"/>
    </location>
</feature>
<evidence type="ECO:0000256" key="4">
    <source>
        <dbReference type="ARBA" id="ARBA00022475"/>
    </source>
</evidence>
<feature type="domain" description="AprE-like long alpha-helical hairpin" evidence="11">
    <location>
        <begin position="89"/>
        <end position="272"/>
    </location>
</feature>
<feature type="transmembrane region" description="Helical" evidence="10">
    <location>
        <begin position="12"/>
        <end position="32"/>
    </location>
</feature>
<dbReference type="EMBL" id="FNLL01000006">
    <property type="protein sequence ID" value="SDU30264.1"/>
    <property type="molecule type" value="Genomic_DNA"/>
</dbReference>
<keyword evidence="6 10" id="KW-0812">Transmembrane</keyword>
<organism evidence="13 14">
    <name type="scientific">Desulfobacula phenolica</name>
    <dbReference type="NCBI Taxonomy" id="90732"/>
    <lineage>
        <taxon>Bacteria</taxon>
        <taxon>Pseudomonadati</taxon>
        <taxon>Thermodesulfobacteriota</taxon>
        <taxon>Desulfobacteria</taxon>
        <taxon>Desulfobacterales</taxon>
        <taxon>Desulfobacteraceae</taxon>
        <taxon>Desulfobacula</taxon>
    </lineage>
</organism>
<dbReference type="Pfam" id="PF26002">
    <property type="entry name" value="Beta-barrel_AprE"/>
    <property type="match status" value="1"/>
</dbReference>
<dbReference type="Pfam" id="PF25994">
    <property type="entry name" value="HH_AprE"/>
    <property type="match status" value="1"/>
</dbReference>
<dbReference type="GO" id="GO:0005886">
    <property type="term" value="C:plasma membrane"/>
    <property type="evidence" value="ECO:0007669"/>
    <property type="project" value="UniProtKB-SubCell"/>
</dbReference>
<gene>
    <name evidence="13" type="ORF">SAMN04487931_106200</name>
</gene>
<dbReference type="NCBIfam" id="TIGR01843">
    <property type="entry name" value="type_I_hlyD"/>
    <property type="match status" value="1"/>
</dbReference>
<evidence type="ECO:0000256" key="3">
    <source>
        <dbReference type="ARBA" id="ARBA00022448"/>
    </source>
</evidence>
<dbReference type="InterPro" id="IPR058982">
    <property type="entry name" value="Beta-barrel_AprE"/>
</dbReference>
<name>A0A1H2HEK1_9BACT</name>
<evidence type="ECO:0000256" key="9">
    <source>
        <dbReference type="SAM" id="Coils"/>
    </source>
</evidence>
<evidence type="ECO:0000256" key="8">
    <source>
        <dbReference type="ARBA" id="ARBA00023136"/>
    </source>
</evidence>
<dbReference type="Gene3D" id="2.40.30.170">
    <property type="match status" value="1"/>
</dbReference>
<comment type="subcellular location">
    <subcellularLocation>
        <location evidence="1">Cell inner membrane</location>
        <topology evidence="1">Single-pass membrane protein</topology>
    </subcellularLocation>
</comment>
<keyword evidence="8 10" id="KW-0472">Membrane</keyword>
<dbReference type="PANTHER" id="PTHR30386">
    <property type="entry name" value="MEMBRANE FUSION SUBUNIT OF EMRAB-TOLC MULTIDRUG EFFLUX PUMP"/>
    <property type="match status" value="1"/>
</dbReference>
<evidence type="ECO:0000259" key="12">
    <source>
        <dbReference type="Pfam" id="PF26002"/>
    </source>
</evidence>
<dbReference type="AlphaFoldDB" id="A0A1H2HEK1"/>
<evidence type="ECO:0000256" key="10">
    <source>
        <dbReference type="SAM" id="Phobius"/>
    </source>
</evidence>
<dbReference type="InterPro" id="IPR050739">
    <property type="entry name" value="MFP"/>
</dbReference>
<evidence type="ECO:0000256" key="7">
    <source>
        <dbReference type="ARBA" id="ARBA00022989"/>
    </source>
</evidence>
<keyword evidence="3" id="KW-0813">Transport</keyword>
<evidence type="ECO:0000256" key="6">
    <source>
        <dbReference type="ARBA" id="ARBA00022692"/>
    </source>
</evidence>
<dbReference type="GO" id="GO:0015031">
    <property type="term" value="P:protein transport"/>
    <property type="evidence" value="ECO:0007669"/>
    <property type="project" value="InterPro"/>
</dbReference>
<evidence type="ECO:0000256" key="1">
    <source>
        <dbReference type="ARBA" id="ARBA00004377"/>
    </source>
</evidence>
<dbReference type="PRINTS" id="PR01490">
    <property type="entry name" value="RTXTOXIND"/>
</dbReference>
<dbReference type="Proteomes" id="UP000199608">
    <property type="component" value="Unassembled WGS sequence"/>
</dbReference>
<dbReference type="InterPro" id="IPR010129">
    <property type="entry name" value="T1SS_HlyD"/>
</dbReference>